<reference evidence="1" key="1">
    <citation type="journal article" date="2021" name="PeerJ">
        <title>Extensive microbial diversity within the chicken gut microbiome revealed by metagenomics and culture.</title>
        <authorList>
            <person name="Gilroy R."/>
            <person name="Ravi A."/>
            <person name="Getino M."/>
            <person name="Pursley I."/>
            <person name="Horton D.L."/>
            <person name="Alikhan N.F."/>
            <person name="Baker D."/>
            <person name="Gharbi K."/>
            <person name="Hall N."/>
            <person name="Watson M."/>
            <person name="Adriaenssens E.M."/>
            <person name="Foster-Nyarko E."/>
            <person name="Jarju S."/>
            <person name="Secka A."/>
            <person name="Antonio M."/>
            <person name="Oren A."/>
            <person name="Chaudhuri R.R."/>
            <person name="La Ragione R."/>
            <person name="Hildebrand F."/>
            <person name="Pallen M.J."/>
        </authorList>
    </citation>
    <scope>NUCLEOTIDE SEQUENCE</scope>
    <source>
        <strain evidence="1">CHK174-6876</strain>
    </source>
</reference>
<proteinExistence type="predicted"/>
<evidence type="ECO:0000313" key="1">
    <source>
        <dbReference type="EMBL" id="HJE97274.1"/>
    </source>
</evidence>
<dbReference type="Pfam" id="PF04630">
    <property type="entry name" value="Phage_TTP_1"/>
    <property type="match status" value="1"/>
</dbReference>
<reference evidence="1" key="2">
    <citation type="submission" date="2021-09" db="EMBL/GenBank/DDBJ databases">
        <authorList>
            <person name="Gilroy R."/>
        </authorList>
    </citation>
    <scope>NUCLEOTIDE SEQUENCE</scope>
    <source>
        <strain evidence="1">CHK174-6876</strain>
    </source>
</reference>
<dbReference type="InterPro" id="IPR006490">
    <property type="entry name" value="Maj_tail_phi13"/>
</dbReference>
<dbReference type="EMBL" id="DYXG01000064">
    <property type="protein sequence ID" value="HJE97274.1"/>
    <property type="molecule type" value="Genomic_DNA"/>
</dbReference>
<protein>
    <submittedName>
        <fullName evidence="1">Phage tail protein</fullName>
    </submittedName>
</protein>
<name>A0A921F8C9_9LACO</name>
<accession>A0A921F8C9</accession>
<dbReference type="Proteomes" id="UP000707535">
    <property type="component" value="Unassembled WGS sequence"/>
</dbReference>
<evidence type="ECO:0000313" key="2">
    <source>
        <dbReference type="Proteomes" id="UP000707535"/>
    </source>
</evidence>
<gene>
    <name evidence="1" type="ORF">K8V00_06605</name>
</gene>
<dbReference type="AlphaFoldDB" id="A0A921F8C9"/>
<dbReference type="NCBIfam" id="TIGR01603">
    <property type="entry name" value="maj_tail_phi13"/>
    <property type="match status" value="1"/>
</dbReference>
<sequence>MAETIGFDYARVAIIDDKTEKVISGEAGLGDTGVFKIDAPSSDGVISGAISGLAPTITKIYGSNQAVGVSGQGAGNVQVTLAVNDLPHEIVAKLGGLKQDDKGAWYLDTKSVPPFVALEMVSEEKSSHKAVHLCLYKGTFAPENRTLQTDTDQVQRATDSLTFTALNRASDGRVYAEYWESDDSSFEQSKLDADVFPGAKP</sequence>
<organism evidence="1 2">
    <name type="scientific">Ligilactobacillus acidipiscis</name>
    <dbReference type="NCBI Taxonomy" id="89059"/>
    <lineage>
        <taxon>Bacteria</taxon>
        <taxon>Bacillati</taxon>
        <taxon>Bacillota</taxon>
        <taxon>Bacilli</taxon>
        <taxon>Lactobacillales</taxon>
        <taxon>Lactobacillaceae</taxon>
        <taxon>Ligilactobacillus</taxon>
    </lineage>
</organism>
<comment type="caution">
    <text evidence="1">The sequence shown here is derived from an EMBL/GenBank/DDBJ whole genome shotgun (WGS) entry which is preliminary data.</text>
</comment>
<dbReference type="InterPro" id="IPR006724">
    <property type="entry name" value="Phage_TTP"/>
</dbReference>
<dbReference type="RefSeq" id="WP_277124043.1">
    <property type="nucleotide sequence ID" value="NZ_CP113926.1"/>
</dbReference>